<dbReference type="PANTHER" id="PTHR12537">
    <property type="entry name" value="RNA BINDING PROTEIN PUMILIO-RELATED"/>
    <property type="match status" value="1"/>
</dbReference>
<dbReference type="PROSITE" id="PS50302">
    <property type="entry name" value="PUM"/>
    <property type="match status" value="4"/>
</dbReference>
<accession>A0ABQ9Y7T3</accession>
<dbReference type="SMART" id="SM00025">
    <property type="entry name" value="Pumilio"/>
    <property type="match status" value="6"/>
</dbReference>
<feature type="region of interest" description="Disordered" evidence="3">
    <location>
        <begin position="96"/>
        <end position="150"/>
    </location>
</feature>
<dbReference type="InterPro" id="IPR016024">
    <property type="entry name" value="ARM-type_fold"/>
</dbReference>
<feature type="region of interest" description="Disordered" evidence="3">
    <location>
        <begin position="729"/>
        <end position="748"/>
    </location>
</feature>
<evidence type="ECO:0000259" key="4">
    <source>
        <dbReference type="PROSITE" id="PS50303"/>
    </source>
</evidence>
<dbReference type="EMBL" id="JARBJD010000027">
    <property type="protein sequence ID" value="KAK2959793.1"/>
    <property type="molecule type" value="Genomic_DNA"/>
</dbReference>
<feature type="region of interest" description="Disordered" evidence="3">
    <location>
        <begin position="677"/>
        <end position="709"/>
    </location>
</feature>
<dbReference type="Pfam" id="PF00806">
    <property type="entry name" value="PUF"/>
    <property type="match status" value="5"/>
</dbReference>
<feature type="compositionally biased region" description="Polar residues" evidence="3">
    <location>
        <begin position="1"/>
        <end position="12"/>
    </location>
</feature>
<protein>
    <submittedName>
        <fullName evidence="5">Pumilio like protein</fullName>
    </submittedName>
</protein>
<dbReference type="PANTHER" id="PTHR12537:SF12">
    <property type="entry name" value="MATERNAL PROTEIN PUMILIO"/>
    <property type="match status" value="1"/>
</dbReference>
<evidence type="ECO:0000313" key="6">
    <source>
        <dbReference type="Proteomes" id="UP001281761"/>
    </source>
</evidence>
<feature type="repeat" description="Pumilio" evidence="2">
    <location>
        <begin position="614"/>
        <end position="650"/>
    </location>
</feature>
<dbReference type="InterPro" id="IPR001313">
    <property type="entry name" value="Pumilio_RNA-bd_rpt"/>
</dbReference>
<feature type="repeat" description="Pumilio" evidence="2">
    <location>
        <begin position="517"/>
        <end position="552"/>
    </location>
</feature>
<sequence>MQGTLGETSYPSMRSHRTGSFTDMIPSKPHASKTPQNLKPIHEASFKNHFSETLPSPVTAHTFRIAPQRDMLASPQTMSFASTEFGLFESPKLQAERGVSLHPSHSRTNSTISVPTAEDEDWGTDQSTHPSITDQIGSMSPTASFATLTDPPEVSFTNPFSFDFHPAPTSSPDFSDRPQYSIQSPVSKPLVITLPHTIPPAASHHISLSDPLPVRSPPAITFKPQQSNSVQSWAPISLNTSQTLPGGPVLSPGIQPQPQPRQKKKIVNQTLTWLFSSLSHATLSTMDKNSPALTEMSTQLLTELTQMAQNEPLAQIKSILNSASEAIAVQNAITYGRPESLVAFTKSLQPSLSELLGEIGSSNIIHCLLLREGKERETNPLTQSVLTSCSSIISDGVKTFLPELLCGRVSSRVMQTLINQSPSDISYSIILSIQHNFFSVICDTNGSHCIQLAVKRLNEQQLDGLLDILLSTKNRQVTPIQQAQSLGSLCCHMYACRVVQALLECCSDPQRSRFFTPIAPVAVNLASDAYGNYVMQKILESEDPTIVETISLNLIPHLYSLSLDKIGSNVAEKVMLHCSQNLFFSAILHLFGLSLFLGKIDEDDADALMTLLPHMDKRRLRSILGDQYGNYVVQRVLERATGPVLDFVMASVRLVWTELSSMQHGKHILTTVERIQRRSKKVPAKTNNQPSKTRPNHISIQNTPAKPQAQYSLPQISEPATQTFVPFVQPSSTQQRTIPARSQPSPTLLPLHITLKPQTMNPNSFILGSNGQVTQQVYYP</sequence>
<evidence type="ECO:0000256" key="3">
    <source>
        <dbReference type="SAM" id="MobiDB-lite"/>
    </source>
</evidence>
<organism evidence="5 6">
    <name type="scientific">Blattamonas nauphoetae</name>
    <dbReference type="NCBI Taxonomy" id="2049346"/>
    <lineage>
        <taxon>Eukaryota</taxon>
        <taxon>Metamonada</taxon>
        <taxon>Preaxostyla</taxon>
        <taxon>Oxymonadida</taxon>
        <taxon>Blattamonas</taxon>
    </lineage>
</organism>
<feature type="repeat" description="Pumilio" evidence="2">
    <location>
        <begin position="479"/>
        <end position="516"/>
    </location>
</feature>
<feature type="compositionally biased region" description="Polar residues" evidence="3">
    <location>
        <begin position="124"/>
        <end position="147"/>
    </location>
</feature>
<feature type="repeat" description="Pumilio" evidence="2">
    <location>
        <begin position="553"/>
        <end position="589"/>
    </location>
</feature>
<feature type="region of interest" description="Disordered" evidence="3">
    <location>
        <begin position="244"/>
        <end position="263"/>
    </location>
</feature>
<reference evidence="5 6" key="1">
    <citation type="journal article" date="2022" name="bioRxiv">
        <title>Genomics of Preaxostyla Flagellates Illuminates Evolutionary Transitions and the Path Towards Mitochondrial Loss.</title>
        <authorList>
            <person name="Novak L.V.F."/>
            <person name="Treitli S.C."/>
            <person name="Pyrih J."/>
            <person name="Halakuc P."/>
            <person name="Pipaliya S.V."/>
            <person name="Vacek V."/>
            <person name="Brzon O."/>
            <person name="Soukal P."/>
            <person name="Eme L."/>
            <person name="Dacks J.B."/>
            <person name="Karnkowska A."/>
            <person name="Elias M."/>
            <person name="Hampl V."/>
        </authorList>
    </citation>
    <scope>NUCLEOTIDE SEQUENCE [LARGE SCALE GENOMIC DNA]</scope>
    <source>
        <strain evidence="5">NAU3</strain>
        <tissue evidence="5">Gut</tissue>
    </source>
</reference>
<keyword evidence="6" id="KW-1185">Reference proteome</keyword>
<feature type="region of interest" description="Disordered" evidence="3">
    <location>
        <begin position="1"/>
        <end position="36"/>
    </location>
</feature>
<gene>
    <name evidence="5" type="ORF">BLNAU_5282</name>
</gene>
<evidence type="ECO:0000256" key="1">
    <source>
        <dbReference type="ARBA" id="ARBA00022737"/>
    </source>
</evidence>
<dbReference type="InterPro" id="IPR011989">
    <property type="entry name" value="ARM-like"/>
</dbReference>
<dbReference type="SUPFAM" id="SSF48371">
    <property type="entry name" value="ARM repeat"/>
    <property type="match status" value="1"/>
</dbReference>
<name>A0ABQ9Y7T3_9EUKA</name>
<dbReference type="Proteomes" id="UP001281761">
    <property type="component" value="Unassembled WGS sequence"/>
</dbReference>
<dbReference type="InterPro" id="IPR033133">
    <property type="entry name" value="PUM-HD"/>
</dbReference>
<feature type="compositionally biased region" description="Polar residues" evidence="3">
    <location>
        <begin position="729"/>
        <end position="746"/>
    </location>
</feature>
<dbReference type="PROSITE" id="PS50303">
    <property type="entry name" value="PUM_HD"/>
    <property type="match status" value="1"/>
</dbReference>
<evidence type="ECO:0000313" key="5">
    <source>
        <dbReference type="EMBL" id="KAK2959793.1"/>
    </source>
</evidence>
<dbReference type="Gene3D" id="1.25.10.10">
    <property type="entry name" value="Leucine-rich Repeat Variant"/>
    <property type="match status" value="1"/>
</dbReference>
<feature type="domain" description="PUM-HD" evidence="4">
    <location>
        <begin position="288"/>
        <end position="676"/>
    </location>
</feature>
<feature type="compositionally biased region" description="Polar residues" evidence="3">
    <location>
        <begin position="685"/>
        <end position="709"/>
    </location>
</feature>
<comment type="caution">
    <text evidence="5">The sequence shown here is derived from an EMBL/GenBank/DDBJ whole genome shotgun (WGS) entry which is preliminary data.</text>
</comment>
<keyword evidence="1" id="KW-0677">Repeat</keyword>
<evidence type="ECO:0000256" key="2">
    <source>
        <dbReference type="PROSITE-ProRule" id="PRU00317"/>
    </source>
</evidence>
<proteinExistence type="predicted"/>